<dbReference type="Pfam" id="PF00817">
    <property type="entry name" value="IMS"/>
    <property type="match status" value="1"/>
</dbReference>
<dbReference type="GO" id="GO:0042276">
    <property type="term" value="P:error-prone translesion synthesis"/>
    <property type="evidence" value="ECO:0000318"/>
    <property type="project" value="GO_Central"/>
</dbReference>
<evidence type="ECO:0000256" key="2">
    <source>
        <dbReference type="ARBA" id="ARBA00012417"/>
    </source>
</evidence>
<feature type="compositionally biased region" description="Polar residues" evidence="16">
    <location>
        <begin position="510"/>
        <end position="530"/>
    </location>
</feature>
<evidence type="ECO:0000256" key="14">
    <source>
        <dbReference type="ARBA" id="ARBA00023242"/>
    </source>
</evidence>
<dbReference type="InterPro" id="IPR022880">
    <property type="entry name" value="DNApol_IV"/>
</dbReference>
<dbReference type="InterPro" id="IPR017961">
    <property type="entry name" value="DNA_pol_Y-fam_little_finger"/>
</dbReference>
<dbReference type="FunFam" id="3.30.1490.100:FF:000004">
    <property type="entry name" value="DNA polymerase IV"/>
    <property type="match status" value="1"/>
</dbReference>
<evidence type="ECO:0000256" key="16">
    <source>
        <dbReference type="SAM" id="MobiDB-lite"/>
    </source>
</evidence>
<feature type="compositionally biased region" description="Basic and acidic residues" evidence="16">
    <location>
        <begin position="564"/>
        <end position="574"/>
    </location>
</feature>
<keyword evidence="9" id="KW-0863">Zinc-finger</keyword>
<reference evidence="19 20" key="1">
    <citation type="journal article" date="2014" name="Nat. Commun.">
        <title>Klebsormidium flaccidum genome reveals primary factors for plant terrestrial adaptation.</title>
        <authorList>
            <person name="Hori K."/>
            <person name="Maruyama F."/>
            <person name="Fujisawa T."/>
            <person name="Togashi T."/>
            <person name="Yamamoto N."/>
            <person name="Seo M."/>
            <person name="Sato S."/>
            <person name="Yamada T."/>
            <person name="Mori H."/>
            <person name="Tajima N."/>
            <person name="Moriyama T."/>
            <person name="Ikeuchi M."/>
            <person name="Watanabe M."/>
            <person name="Wada H."/>
            <person name="Kobayashi K."/>
            <person name="Saito M."/>
            <person name="Masuda T."/>
            <person name="Sasaki-Sekimoto Y."/>
            <person name="Mashiguchi K."/>
            <person name="Awai K."/>
            <person name="Shimojima M."/>
            <person name="Masuda S."/>
            <person name="Iwai M."/>
            <person name="Nobusawa T."/>
            <person name="Narise T."/>
            <person name="Kondo S."/>
            <person name="Saito H."/>
            <person name="Sato R."/>
            <person name="Murakawa M."/>
            <person name="Ihara Y."/>
            <person name="Oshima-Yamada Y."/>
            <person name="Ohtaka K."/>
            <person name="Satoh M."/>
            <person name="Sonobe K."/>
            <person name="Ishii M."/>
            <person name="Ohtani R."/>
            <person name="Kanamori-Sato M."/>
            <person name="Honoki R."/>
            <person name="Miyazaki D."/>
            <person name="Mochizuki H."/>
            <person name="Umetsu J."/>
            <person name="Higashi K."/>
            <person name="Shibata D."/>
            <person name="Kamiya Y."/>
            <person name="Sato N."/>
            <person name="Nakamura Y."/>
            <person name="Tabata S."/>
            <person name="Ida S."/>
            <person name="Kurokawa K."/>
            <person name="Ohta H."/>
        </authorList>
    </citation>
    <scope>NUCLEOTIDE SEQUENCE [LARGE SCALE GENOMIC DNA]</scope>
    <source>
        <strain evidence="19 20">NIES-2285</strain>
    </source>
</reference>
<evidence type="ECO:0000256" key="9">
    <source>
        <dbReference type="ARBA" id="ARBA00022771"/>
    </source>
</evidence>
<evidence type="ECO:0000256" key="4">
    <source>
        <dbReference type="ARBA" id="ARBA00022679"/>
    </source>
</evidence>
<evidence type="ECO:0000256" key="1">
    <source>
        <dbReference type="ARBA" id="ARBA00004123"/>
    </source>
</evidence>
<dbReference type="HAMAP" id="MF_01113">
    <property type="entry name" value="DNApol_IV"/>
    <property type="match status" value="1"/>
</dbReference>
<dbReference type="PANTHER" id="PTHR11076:SF33">
    <property type="entry name" value="DNA POLYMERASE KAPPA"/>
    <property type="match status" value="1"/>
</dbReference>
<dbReference type="InterPro" id="IPR041298">
    <property type="entry name" value="UBZ3"/>
</dbReference>
<feature type="region of interest" description="Disordered" evidence="16">
    <location>
        <begin position="773"/>
        <end position="812"/>
    </location>
</feature>
<keyword evidence="14" id="KW-0539">Nucleus</keyword>
<evidence type="ECO:0000256" key="12">
    <source>
        <dbReference type="ARBA" id="ARBA00022932"/>
    </source>
</evidence>
<feature type="domain" description="UmuC" evidence="17">
    <location>
        <begin position="118"/>
        <end position="298"/>
    </location>
</feature>
<feature type="compositionally biased region" description="Basic and acidic residues" evidence="16">
    <location>
        <begin position="655"/>
        <end position="671"/>
    </location>
</feature>
<dbReference type="EMBL" id="DF237053">
    <property type="protein sequence ID" value="GAQ82213.1"/>
    <property type="molecule type" value="Genomic_DNA"/>
</dbReference>
<feature type="compositionally biased region" description="Basic and acidic residues" evidence="16">
    <location>
        <begin position="774"/>
        <end position="790"/>
    </location>
</feature>
<dbReference type="InterPro" id="IPR050116">
    <property type="entry name" value="DNA_polymerase-Y"/>
</dbReference>
<evidence type="ECO:0000256" key="13">
    <source>
        <dbReference type="ARBA" id="ARBA00023204"/>
    </source>
</evidence>
<dbReference type="PROSITE" id="PS50173">
    <property type="entry name" value="UMUC"/>
    <property type="match status" value="1"/>
</dbReference>
<dbReference type="OMA" id="SCKSFEP"/>
<dbReference type="PROSITE" id="PS51907">
    <property type="entry name" value="ZF_UBZ3"/>
    <property type="match status" value="1"/>
</dbReference>
<dbReference type="GO" id="GO:0005634">
    <property type="term" value="C:nucleus"/>
    <property type="evidence" value="ECO:0000318"/>
    <property type="project" value="GO_Central"/>
</dbReference>
<evidence type="ECO:0000256" key="3">
    <source>
        <dbReference type="ARBA" id="ARBA00016178"/>
    </source>
</evidence>
<evidence type="ECO:0000256" key="7">
    <source>
        <dbReference type="ARBA" id="ARBA00022723"/>
    </source>
</evidence>
<comment type="subcellular location">
    <subcellularLocation>
        <location evidence="1">Nucleus</location>
    </subcellularLocation>
</comment>
<evidence type="ECO:0000313" key="19">
    <source>
        <dbReference type="EMBL" id="GAQ82213.1"/>
    </source>
</evidence>
<feature type="region of interest" description="Disordered" evidence="16">
    <location>
        <begin position="1051"/>
        <end position="1102"/>
    </location>
</feature>
<accession>A0A1Y1HVM5</accession>
<sequence>MATSGGGNLQVEALGEPQMAAAPAPQSAWADYETVFTNAKAGMDGVDKDKVKQVVYEMSKGSRFFENETRKENATKERVERLKEKAAKITPEERAGFQKAADKKVVELESTRDLSRTWMHVDMDAFYASVEELHDPSLADKPMAVGGMGMICTANYEARKYGVRAAMPGFIGKRLCPQLVFAKPDFQKYTAASKEVQEVLREYDPNFIVRSLDEAYLDLTQVCLERNMTSAEIAEELRTKVHRKTRLTCSAGVAPNRLLAKVCSDINKPNGQFVLPNERAAVMSFITSLPTRKVTGIGKVAERVLREVLGITKCGELLERRAMIFALFSNIAFDYYMAVGLGIGGSEAPKEEHRKSLSTERTFNTISRDADLINKLHEIAASLAGDMAREGLHAKTLTLKLKTSRFEVRQRAATLPTFISTADEILPPALRLLRAEMPISIRLMGLRFSHFKEEIAFHSDPGQKTLTAFLKPAPEPSSPGRSSGPETVQNDREKAPEETTGFDNRGPDSATPNASASLSTSLEPGPSAQQRIADAHLKAAVATASFVNERRRRGGDELTGGEGGGREQGRGKRDGKIDQLLGRMRRGEENVEEVGCATCTFLNRGGSRTCRICGAELDGKTGASMKGAVSIETSAHLERSEVPVTTSIGALSESGELRDGGACDTADKQSGLEEASNGKDSQPGSRGESVEVHPSLRQWVDDYDRTQSTSVCQRLEEKDKMQFEDWIDDGKAGDGNEDIYESAPGGEASVWTDPDVQLGLDSDEEFDVVGSLREWSEAERRPASFGDGRKSGNGRDLVKRSGTHNLREDLEVGVVEGSGRELNGGGENWIDDGVGCKRLLKRDGSSGKASPGKRPRLAEGIPLSGTESENQKSGGTSVLFDSGKNGSNGINGSSANCTGALGKCQEGISEGAPSVGRPDSAEPGELSPTVNSGVDLDLGRKASAESNFAPRAVRRENPDAGSVPACTGRNPEHSCAHAQAEEAFGPNCKPVLEPGAKSEGPVEIYQPEPETSMEAERVKCELCGELVLGFGPQRQEHEDYHVALELYRKEGGRLQPVARSGGSQQHVGKRRPMAHKSGNHRDQRGSDVRPRGPLDTFLKKKG</sequence>
<organism evidence="19 20">
    <name type="scientific">Klebsormidium nitens</name>
    <name type="common">Green alga</name>
    <name type="synonym">Ulothrix nitens</name>
    <dbReference type="NCBI Taxonomy" id="105231"/>
    <lineage>
        <taxon>Eukaryota</taxon>
        <taxon>Viridiplantae</taxon>
        <taxon>Streptophyta</taxon>
        <taxon>Klebsormidiophyceae</taxon>
        <taxon>Klebsormidiales</taxon>
        <taxon>Klebsormidiaceae</taxon>
        <taxon>Klebsormidium</taxon>
    </lineage>
</organism>
<keyword evidence="6" id="KW-0235">DNA replication</keyword>
<dbReference type="InterPro" id="IPR036775">
    <property type="entry name" value="DNA_pol_Y-fam_lit_finger_sf"/>
</dbReference>
<keyword evidence="13" id="KW-0234">DNA repair</keyword>
<dbReference type="Gene3D" id="3.30.1490.100">
    <property type="entry name" value="DNA polymerase, Y-family, little finger domain"/>
    <property type="match status" value="1"/>
</dbReference>
<feature type="region of interest" description="Disordered" evidence="16">
    <location>
        <begin position="651"/>
        <end position="695"/>
    </location>
</feature>
<feature type="domain" description="UBZ3-type" evidence="18">
    <location>
        <begin position="1013"/>
        <end position="1049"/>
    </location>
</feature>
<feature type="compositionally biased region" description="Basic residues" evidence="16">
    <location>
        <begin position="1067"/>
        <end position="1078"/>
    </location>
</feature>
<dbReference type="AlphaFoldDB" id="A0A1Y1HVM5"/>
<comment type="catalytic activity">
    <reaction evidence="15">
        <text>DNA(n) + a 2'-deoxyribonucleoside 5'-triphosphate = DNA(n+1) + diphosphate</text>
        <dbReference type="Rhea" id="RHEA:22508"/>
        <dbReference type="Rhea" id="RHEA-COMP:17339"/>
        <dbReference type="Rhea" id="RHEA-COMP:17340"/>
        <dbReference type="ChEBI" id="CHEBI:33019"/>
        <dbReference type="ChEBI" id="CHEBI:61560"/>
        <dbReference type="ChEBI" id="CHEBI:173112"/>
        <dbReference type="EC" id="2.7.7.7"/>
    </reaction>
</comment>
<evidence type="ECO:0000256" key="10">
    <source>
        <dbReference type="ARBA" id="ARBA00022833"/>
    </source>
</evidence>
<keyword evidence="12" id="KW-0239">DNA-directed DNA polymerase</keyword>
<evidence type="ECO:0000256" key="6">
    <source>
        <dbReference type="ARBA" id="ARBA00022705"/>
    </source>
</evidence>
<dbReference type="FunFam" id="3.40.1170.60:FF:000012">
    <property type="entry name" value="Putative DNA-directed polymerase kappa"/>
    <property type="match status" value="1"/>
</dbReference>
<dbReference type="NCBIfam" id="NF002677">
    <property type="entry name" value="PRK02406.1"/>
    <property type="match status" value="1"/>
</dbReference>
<proteinExistence type="inferred from homology"/>
<dbReference type="OrthoDB" id="1747274at2759"/>
<dbReference type="GO" id="GO:0003684">
    <property type="term" value="F:damaged DNA binding"/>
    <property type="evidence" value="ECO:0007669"/>
    <property type="project" value="InterPro"/>
</dbReference>
<keyword evidence="7" id="KW-0479">Metal-binding</keyword>
<dbReference type="GO" id="GO:0003887">
    <property type="term" value="F:DNA-directed DNA polymerase activity"/>
    <property type="evidence" value="ECO:0000318"/>
    <property type="project" value="GO_Central"/>
</dbReference>
<keyword evidence="5" id="KW-0548">Nucleotidyltransferase</keyword>
<dbReference type="FunFam" id="1.10.150.810:FF:000001">
    <property type="entry name" value="DNA polymerase kappa"/>
    <property type="match status" value="1"/>
</dbReference>
<dbReference type="STRING" id="105231.A0A1Y1HVM5"/>
<gene>
    <name evidence="19" type="ORF">KFL_001040160</name>
</gene>
<evidence type="ECO:0000256" key="15">
    <source>
        <dbReference type="ARBA" id="ARBA00049244"/>
    </source>
</evidence>
<feature type="region of interest" description="Disordered" evidence="16">
    <location>
        <begin position="986"/>
        <end position="1011"/>
    </location>
</feature>
<feature type="region of interest" description="Disordered" evidence="16">
    <location>
        <begin position="727"/>
        <end position="754"/>
    </location>
</feature>
<feature type="compositionally biased region" description="Polar residues" evidence="16">
    <location>
        <begin position="865"/>
        <end position="876"/>
    </location>
</feature>
<dbReference type="GO" id="GO:0006260">
    <property type="term" value="P:DNA replication"/>
    <property type="evidence" value="ECO:0007669"/>
    <property type="project" value="UniProtKB-KW"/>
</dbReference>
<dbReference type="SUPFAM" id="SSF100879">
    <property type="entry name" value="Lesion bypass DNA polymerase (Y-family), little finger domain"/>
    <property type="match status" value="1"/>
</dbReference>
<dbReference type="Gene3D" id="3.30.70.270">
    <property type="match status" value="1"/>
</dbReference>
<evidence type="ECO:0000256" key="8">
    <source>
        <dbReference type="ARBA" id="ARBA00022763"/>
    </source>
</evidence>
<keyword evidence="11" id="KW-0460">Magnesium</keyword>
<evidence type="ECO:0000259" key="18">
    <source>
        <dbReference type="PROSITE" id="PS51907"/>
    </source>
</evidence>
<feature type="region of interest" description="Disordered" evidence="16">
    <location>
        <begin position="546"/>
        <end position="574"/>
    </location>
</feature>
<evidence type="ECO:0000256" key="11">
    <source>
        <dbReference type="ARBA" id="ARBA00022842"/>
    </source>
</evidence>
<dbReference type="InterPro" id="IPR001126">
    <property type="entry name" value="UmuC"/>
</dbReference>
<dbReference type="EC" id="2.7.7.7" evidence="2"/>
<dbReference type="GO" id="GO:0006281">
    <property type="term" value="P:DNA repair"/>
    <property type="evidence" value="ECO:0007669"/>
    <property type="project" value="UniProtKB-KW"/>
</dbReference>
<feature type="compositionally biased region" description="Low complexity" evidence="16">
    <location>
        <begin position="882"/>
        <end position="896"/>
    </location>
</feature>
<dbReference type="CDD" id="cd03586">
    <property type="entry name" value="PolY_Pol_IV_kappa"/>
    <property type="match status" value="1"/>
</dbReference>
<evidence type="ECO:0000313" key="20">
    <source>
        <dbReference type="Proteomes" id="UP000054558"/>
    </source>
</evidence>
<dbReference type="Proteomes" id="UP000054558">
    <property type="component" value="Unassembled WGS sequence"/>
</dbReference>
<dbReference type="PANTHER" id="PTHR11076">
    <property type="entry name" value="DNA REPAIR POLYMERASE UMUC / TRANSFERASE FAMILY MEMBER"/>
    <property type="match status" value="1"/>
</dbReference>
<protein>
    <recommendedName>
        <fullName evidence="3">DNA polymerase kappa</fullName>
        <ecNumber evidence="2">2.7.7.7</ecNumber>
    </recommendedName>
</protein>
<dbReference type="Pfam" id="PF11799">
    <property type="entry name" value="IMS_C"/>
    <property type="match status" value="1"/>
</dbReference>
<name>A0A1Y1HVM5_KLENI</name>
<keyword evidence="10" id="KW-0862">Zinc</keyword>
<keyword evidence="4" id="KW-0808">Transferase</keyword>
<dbReference type="InterPro" id="IPR043128">
    <property type="entry name" value="Rev_trsase/Diguanyl_cyclase"/>
</dbReference>
<dbReference type="Gene3D" id="3.40.1170.60">
    <property type="match status" value="1"/>
</dbReference>
<feature type="region of interest" description="Disordered" evidence="16">
    <location>
        <begin position="840"/>
        <end position="972"/>
    </location>
</feature>
<dbReference type="InterPro" id="IPR043502">
    <property type="entry name" value="DNA/RNA_pol_sf"/>
</dbReference>
<keyword evidence="8" id="KW-0227">DNA damage</keyword>
<keyword evidence="20" id="KW-1185">Reference proteome</keyword>
<evidence type="ECO:0000259" key="17">
    <source>
        <dbReference type="PROSITE" id="PS50173"/>
    </source>
</evidence>
<dbReference type="FunFam" id="3.30.70.270:FF:000014">
    <property type="entry name" value="DNA polymerase kappa subunit"/>
    <property type="match status" value="1"/>
</dbReference>
<feature type="region of interest" description="Disordered" evidence="16">
    <location>
        <begin position="466"/>
        <end position="530"/>
    </location>
</feature>
<dbReference type="GO" id="GO:0008270">
    <property type="term" value="F:zinc ion binding"/>
    <property type="evidence" value="ECO:0007669"/>
    <property type="project" value="UniProtKB-KW"/>
</dbReference>
<feature type="compositionally biased region" description="Basic and acidic residues" evidence="16">
    <location>
        <begin position="1079"/>
        <end position="1092"/>
    </location>
</feature>
<dbReference type="SUPFAM" id="SSF56672">
    <property type="entry name" value="DNA/RNA polymerases"/>
    <property type="match status" value="1"/>
</dbReference>
<dbReference type="Gene3D" id="1.10.150.810">
    <property type="match status" value="2"/>
</dbReference>
<dbReference type="FunFam" id="1.10.150.810:FF:000003">
    <property type="entry name" value="DNA polymerase kappa subunit"/>
    <property type="match status" value="1"/>
</dbReference>
<evidence type="ECO:0000256" key="5">
    <source>
        <dbReference type="ARBA" id="ARBA00022695"/>
    </source>
</evidence>